<feature type="region of interest" description="Disordered" evidence="1">
    <location>
        <begin position="75"/>
        <end position="105"/>
    </location>
</feature>
<protein>
    <submittedName>
        <fullName evidence="2">Uncharacterized protein</fullName>
    </submittedName>
</protein>
<evidence type="ECO:0000313" key="2">
    <source>
        <dbReference type="EMBL" id="KAI8038631.1"/>
    </source>
</evidence>
<accession>A0A9Q0BNS2</accession>
<feature type="compositionally biased region" description="Basic residues" evidence="1">
    <location>
        <begin position="41"/>
        <end position="54"/>
    </location>
</feature>
<proteinExistence type="predicted"/>
<feature type="compositionally biased region" description="Pro residues" evidence="1">
    <location>
        <begin position="89"/>
        <end position="102"/>
    </location>
</feature>
<dbReference type="EMBL" id="JAMKOV010000007">
    <property type="protein sequence ID" value="KAI8038631.1"/>
    <property type="molecule type" value="Genomic_DNA"/>
</dbReference>
<feature type="compositionally biased region" description="Basic residues" evidence="1">
    <location>
        <begin position="76"/>
        <end position="87"/>
    </location>
</feature>
<evidence type="ECO:0000256" key="1">
    <source>
        <dbReference type="SAM" id="MobiDB-lite"/>
    </source>
</evidence>
<organism evidence="2 3">
    <name type="scientific">Drosophila gunungcola</name>
    <name type="common">fruit fly</name>
    <dbReference type="NCBI Taxonomy" id="103775"/>
    <lineage>
        <taxon>Eukaryota</taxon>
        <taxon>Metazoa</taxon>
        <taxon>Ecdysozoa</taxon>
        <taxon>Arthropoda</taxon>
        <taxon>Hexapoda</taxon>
        <taxon>Insecta</taxon>
        <taxon>Pterygota</taxon>
        <taxon>Neoptera</taxon>
        <taxon>Endopterygota</taxon>
        <taxon>Diptera</taxon>
        <taxon>Brachycera</taxon>
        <taxon>Muscomorpha</taxon>
        <taxon>Ephydroidea</taxon>
        <taxon>Drosophilidae</taxon>
        <taxon>Drosophila</taxon>
        <taxon>Sophophora</taxon>
    </lineage>
</organism>
<gene>
    <name evidence="2" type="ORF">M5D96_008539</name>
</gene>
<evidence type="ECO:0000313" key="3">
    <source>
        <dbReference type="Proteomes" id="UP001059596"/>
    </source>
</evidence>
<dbReference type="Proteomes" id="UP001059596">
    <property type="component" value="Unassembled WGS sequence"/>
</dbReference>
<sequence>MKTTIVEERCVNETIETIATSSGTIQETIEIVNIEGSPAPSHRHHHHHHRHHHHERQENVEVVEREEVILVENVLKPRKHHHHHRQKTSPPPPLPDTSPPFLTPTEEVGFNAVWEPQAFWNQPSSNPSIDLDLSSEKDVVETEEILDTTSASDEFTTVVWQTEAKETVKQSKNHTRMVEEEIIVGQLDPPPYAPPQLQVQTGYIPGAQQPSLSPIAEVVQTDIFVESVEPSLPQQDTFPECNLTQWKPLWRV</sequence>
<reference evidence="2" key="1">
    <citation type="journal article" date="2023" name="Genome Biol. Evol.">
        <title>Long-read-based Genome Assembly of Drosophila gunungcola Reveals Fewer Chemosensory Genes in Flower-breeding Species.</title>
        <authorList>
            <person name="Negi A."/>
            <person name="Liao B.Y."/>
            <person name="Yeh S.D."/>
        </authorList>
    </citation>
    <scope>NUCLEOTIDE SEQUENCE</scope>
    <source>
        <strain evidence="2">Sukarami</strain>
    </source>
</reference>
<dbReference type="AlphaFoldDB" id="A0A9Q0BNS2"/>
<feature type="region of interest" description="Disordered" evidence="1">
    <location>
        <begin position="37"/>
        <end position="59"/>
    </location>
</feature>
<comment type="caution">
    <text evidence="2">The sequence shown here is derived from an EMBL/GenBank/DDBJ whole genome shotgun (WGS) entry which is preliminary data.</text>
</comment>
<keyword evidence="3" id="KW-1185">Reference proteome</keyword>
<name>A0A9Q0BNS2_9MUSC</name>